<dbReference type="SUPFAM" id="SSF57667">
    <property type="entry name" value="beta-beta-alpha zinc fingers"/>
    <property type="match status" value="1"/>
</dbReference>
<evidence type="ECO:0000256" key="3">
    <source>
        <dbReference type="ARBA" id="ARBA00022771"/>
    </source>
</evidence>
<keyword evidence="2" id="KW-0479">Metal-binding</keyword>
<dbReference type="PANTHER" id="PTHR46179:SF13">
    <property type="entry name" value="C2H2-TYPE DOMAIN-CONTAINING PROTEIN"/>
    <property type="match status" value="1"/>
</dbReference>
<keyword evidence="3 8" id="KW-0863">Zinc-finger</keyword>
<dbReference type="GO" id="GO:0006357">
    <property type="term" value="P:regulation of transcription by RNA polymerase II"/>
    <property type="evidence" value="ECO:0007669"/>
    <property type="project" value="TreeGrafter"/>
</dbReference>
<evidence type="ECO:0000256" key="1">
    <source>
        <dbReference type="ARBA" id="ARBA00004123"/>
    </source>
</evidence>
<dbReference type="Gene3D" id="3.30.160.60">
    <property type="entry name" value="Classic Zinc Finger"/>
    <property type="match status" value="2"/>
</dbReference>
<name>A0AAV2R3Y4_MEGNR</name>
<keyword evidence="11" id="KW-1185">Reference proteome</keyword>
<dbReference type="InterPro" id="IPR051061">
    <property type="entry name" value="Zinc_finger_trans_reg"/>
</dbReference>
<evidence type="ECO:0000256" key="4">
    <source>
        <dbReference type="ARBA" id="ARBA00022833"/>
    </source>
</evidence>
<evidence type="ECO:0000256" key="5">
    <source>
        <dbReference type="ARBA" id="ARBA00023015"/>
    </source>
</evidence>
<evidence type="ECO:0000313" key="11">
    <source>
        <dbReference type="Proteomes" id="UP001497623"/>
    </source>
</evidence>
<reference evidence="10 11" key="1">
    <citation type="submission" date="2024-05" db="EMBL/GenBank/DDBJ databases">
        <authorList>
            <person name="Wallberg A."/>
        </authorList>
    </citation>
    <scope>NUCLEOTIDE SEQUENCE [LARGE SCALE GENOMIC DNA]</scope>
</reference>
<evidence type="ECO:0000256" key="6">
    <source>
        <dbReference type="ARBA" id="ARBA00023163"/>
    </source>
</evidence>
<feature type="domain" description="C2H2-type" evidence="9">
    <location>
        <begin position="156"/>
        <end position="184"/>
    </location>
</feature>
<dbReference type="EMBL" id="CAXKWB010014860">
    <property type="protein sequence ID" value="CAL4111979.1"/>
    <property type="molecule type" value="Genomic_DNA"/>
</dbReference>
<evidence type="ECO:0000256" key="2">
    <source>
        <dbReference type="ARBA" id="ARBA00022723"/>
    </source>
</evidence>
<evidence type="ECO:0000313" key="10">
    <source>
        <dbReference type="EMBL" id="CAL4111979.1"/>
    </source>
</evidence>
<dbReference type="PANTHER" id="PTHR46179">
    <property type="entry name" value="ZINC FINGER PROTEIN"/>
    <property type="match status" value="1"/>
</dbReference>
<dbReference type="InterPro" id="IPR013087">
    <property type="entry name" value="Znf_C2H2_type"/>
</dbReference>
<sequence length="203" mass="24333">MEKRCNFCPKEFSTVSGKKKHEQLQHTLHNCGYCSAYFSRKPNKIKHEKEVHGAEKNSTKLEPNVHIDESPVIPTVHVEVNEIGERKRIKFVCQYCSQCFNQVAHLRRHQNNKHIPEKKQTYECKYCHKSFSTNYSRIRHEEEVHKVFHEQEDTLIKCIECNFIFSAVKYLREHRYYEHNEENLAFVQQFKTHSGMFFSPKKK</sequence>
<accession>A0AAV2R3Y4</accession>
<dbReference type="GO" id="GO:0005634">
    <property type="term" value="C:nucleus"/>
    <property type="evidence" value="ECO:0007669"/>
    <property type="project" value="UniProtKB-SubCell"/>
</dbReference>
<keyword evidence="6" id="KW-0804">Transcription</keyword>
<dbReference type="AlphaFoldDB" id="A0AAV2R3Y4"/>
<comment type="caution">
    <text evidence="10">The sequence shown here is derived from an EMBL/GenBank/DDBJ whole genome shotgun (WGS) entry which is preliminary data.</text>
</comment>
<feature type="non-terminal residue" evidence="10">
    <location>
        <position position="203"/>
    </location>
</feature>
<organism evidence="10 11">
    <name type="scientific">Meganyctiphanes norvegica</name>
    <name type="common">Northern krill</name>
    <name type="synonym">Thysanopoda norvegica</name>
    <dbReference type="NCBI Taxonomy" id="48144"/>
    <lineage>
        <taxon>Eukaryota</taxon>
        <taxon>Metazoa</taxon>
        <taxon>Ecdysozoa</taxon>
        <taxon>Arthropoda</taxon>
        <taxon>Crustacea</taxon>
        <taxon>Multicrustacea</taxon>
        <taxon>Malacostraca</taxon>
        <taxon>Eumalacostraca</taxon>
        <taxon>Eucarida</taxon>
        <taxon>Euphausiacea</taxon>
        <taxon>Euphausiidae</taxon>
        <taxon>Meganyctiphanes</taxon>
    </lineage>
</organism>
<dbReference type="PROSITE" id="PS50157">
    <property type="entry name" value="ZINC_FINGER_C2H2_2"/>
    <property type="match status" value="4"/>
</dbReference>
<keyword evidence="5" id="KW-0805">Transcription regulation</keyword>
<feature type="domain" description="C2H2-type" evidence="9">
    <location>
        <begin position="91"/>
        <end position="119"/>
    </location>
</feature>
<feature type="domain" description="C2H2-type" evidence="9">
    <location>
        <begin position="29"/>
        <end position="57"/>
    </location>
</feature>
<evidence type="ECO:0000256" key="8">
    <source>
        <dbReference type="PROSITE-ProRule" id="PRU00042"/>
    </source>
</evidence>
<dbReference type="GO" id="GO:0008270">
    <property type="term" value="F:zinc ion binding"/>
    <property type="evidence" value="ECO:0007669"/>
    <property type="project" value="UniProtKB-KW"/>
</dbReference>
<feature type="domain" description="C2H2-type" evidence="9">
    <location>
        <begin position="122"/>
        <end position="145"/>
    </location>
</feature>
<dbReference type="PROSITE" id="PS00028">
    <property type="entry name" value="ZINC_FINGER_C2H2_1"/>
    <property type="match status" value="4"/>
</dbReference>
<evidence type="ECO:0000256" key="7">
    <source>
        <dbReference type="ARBA" id="ARBA00023242"/>
    </source>
</evidence>
<protein>
    <recommendedName>
        <fullName evidence="9">C2H2-type domain-containing protein</fullName>
    </recommendedName>
</protein>
<evidence type="ECO:0000259" key="9">
    <source>
        <dbReference type="PROSITE" id="PS50157"/>
    </source>
</evidence>
<dbReference type="Pfam" id="PF00096">
    <property type="entry name" value="zf-C2H2"/>
    <property type="match status" value="2"/>
</dbReference>
<gene>
    <name evidence="10" type="ORF">MNOR_LOCUS19763</name>
</gene>
<dbReference type="Proteomes" id="UP001497623">
    <property type="component" value="Unassembled WGS sequence"/>
</dbReference>
<keyword evidence="7" id="KW-0539">Nucleus</keyword>
<comment type="subcellular location">
    <subcellularLocation>
        <location evidence="1">Nucleus</location>
    </subcellularLocation>
</comment>
<proteinExistence type="predicted"/>
<dbReference type="InterPro" id="IPR036236">
    <property type="entry name" value="Znf_C2H2_sf"/>
</dbReference>
<dbReference type="SMART" id="SM00355">
    <property type="entry name" value="ZnF_C2H2"/>
    <property type="match status" value="5"/>
</dbReference>
<keyword evidence="4" id="KW-0862">Zinc</keyword>